<evidence type="ECO:0000313" key="4">
    <source>
        <dbReference type="EMBL" id="KAG0321019.1"/>
    </source>
</evidence>
<dbReference type="PANTHER" id="PTHR13947">
    <property type="entry name" value="GNAT FAMILY N-ACETYLTRANSFERASE"/>
    <property type="match status" value="1"/>
</dbReference>
<evidence type="ECO:0000256" key="1">
    <source>
        <dbReference type="ARBA" id="ARBA00022679"/>
    </source>
</evidence>
<dbReference type="InterPro" id="IPR000182">
    <property type="entry name" value="GNAT_dom"/>
</dbReference>
<dbReference type="GO" id="GO:0008080">
    <property type="term" value="F:N-acetyltransferase activity"/>
    <property type="evidence" value="ECO:0007669"/>
    <property type="project" value="InterPro"/>
</dbReference>
<dbReference type="CDD" id="cd04301">
    <property type="entry name" value="NAT_SF"/>
    <property type="match status" value="1"/>
</dbReference>
<dbReference type="InterPro" id="IPR050769">
    <property type="entry name" value="NAT_camello-type"/>
</dbReference>
<dbReference type="Gene3D" id="3.40.630.30">
    <property type="match status" value="1"/>
</dbReference>
<evidence type="ECO:0000256" key="2">
    <source>
        <dbReference type="SAM" id="Phobius"/>
    </source>
</evidence>
<keyword evidence="1" id="KW-0808">Transferase</keyword>
<proteinExistence type="predicted"/>
<protein>
    <recommendedName>
        <fullName evidence="3">N-acetyltransferase domain-containing protein</fullName>
    </recommendedName>
</protein>
<dbReference type="AlphaFoldDB" id="A0A9P6RMF8"/>
<feature type="transmembrane region" description="Helical" evidence="2">
    <location>
        <begin position="48"/>
        <end position="70"/>
    </location>
</feature>
<sequence>MSNVNESAIRIRPYAAEDEEQVSDTLVQGFRTVTDPVFFRRIKHYSTLFSILIKSVLFSSLLELALTAYFSSKIVASSPLSFAGLFWDTLNSFLDALMRPESTQSLIKQFLRPSFILIWVVVTLVVAAFALVDIHRWAVSSNTKYVENCFEDDLGDIHAYYQTQSLTNGRKNRSQFWVACLDSHPQLVLGCIALDDNWAHEEYMKKRFLARGRKNAKFEAPSKTDGEMRRLSVHPNYQRLGISKRLIDAVVEYATKSGFKTLSFTTTYHQPIAIANYIRYGFVKVKSSKRAKFIDLWHGTMNLYATDEDKEEQHSRRGEMLREIGAL</sequence>
<name>A0A9P6RMF8_9FUNG</name>
<dbReference type="PROSITE" id="PS51186">
    <property type="entry name" value="GNAT"/>
    <property type="match status" value="1"/>
</dbReference>
<keyword evidence="2" id="KW-1133">Transmembrane helix</keyword>
<keyword evidence="5" id="KW-1185">Reference proteome</keyword>
<evidence type="ECO:0000313" key="5">
    <source>
        <dbReference type="Proteomes" id="UP000738325"/>
    </source>
</evidence>
<dbReference type="SUPFAM" id="SSF55729">
    <property type="entry name" value="Acyl-CoA N-acyltransferases (Nat)"/>
    <property type="match status" value="2"/>
</dbReference>
<dbReference type="EMBL" id="JAAAIP010000259">
    <property type="protein sequence ID" value="KAG0321019.1"/>
    <property type="molecule type" value="Genomic_DNA"/>
</dbReference>
<evidence type="ECO:0000259" key="3">
    <source>
        <dbReference type="PROSITE" id="PS51186"/>
    </source>
</evidence>
<keyword evidence="2" id="KW-0472">Membrane</keyword>
<comment type="caution">
    <text evidence="4">The sequence shown here is derived from an EMBL/GenBank/DDBJ whole genome shotgun (WGS) entry which is preliminary data.</text>
</comment>
<dbReference type="OrthoDB" id="41532at2759"/>
<organism evidence="4 5">
    <name type="scientific">Dissophora globulifera</name>
    <dbReference type="NCBI Taxonomy" id="979702"/>
    <lineage>
        <taxon>Eukaryota</taxon>
        <taxon>Fungi</taxon>
        <taxon>Fungi incertae sedis</taxon>
        <taxon>Mucoromycota</taxon>
        <taxon>Mortierellomycotina</taxon>
        <taxon>Mortierellomycetes</taxon>
        <taxon>Mortierellales</taxon>
        <taxon>Mortierellaceae</taxon>
        <taxon>Dissophora</taxon>
    </lineage>
</organism>
<dbReference type="InterPro" id="IPR016181">
    <property type="entry name" value="Acyl_CoA_acyltransferase"/>
</dbReference>
<dbReference type="PANTHER" id="PTHR13947:SF37">
    <property type="entry name" value="LD18367P"/>
    <property type="match status" value="1"/>
</dbReference>
<feature type="transmembrane region" description="Helical" evidence="2">
    <location>
        <begin position="110"/>
        <end position="132"/>
    </location>
</feature>
<dbReference type="Proteomes" id="UP000738325">
    <property type="component" value="Unassembled WGS sequence"/>
</dbReference>
<accession>A0A9P6RMF8</accession>
<gene>
    <name evidence="4" type="ORF">BGZ99_004167</name>
</gene>
<keyword evidence="2" id="KW-0812">Transmembrane</keyword>
<feature type="domain" description="N-acetyltransferase" evidence="3">
    <location>
        <begin position="132"/>
        <end position="306"/>
    </location>
</feature>
<dbReference type="Pfam" id="PF00583">
    <property type="entry name" value="Acetyltransf_1"/>
    <property type="match status" value="1"/>
</dbReference>
<reference evidence="4" key="1">
    <citation type="journal article" date="2020" name="Fungal Divers.">
        <title>Resolving the Mortierellaceae phylogeny through synthesis of multi-gene phylogenetics and phylogenomics.</title>
        <authorList>
            <person name="Vandepol N."/>
            <person name="Liber J."/>
            <person name="Desiro A."/>
            <person name="Na H."/>
            <person name="Kennedy M."/>
            <person name="Barry K."/>
            <person name="Grigoriev I.V."/>
            <person name="Miller A.N."/>
            <person name="O'Donnell K."/>
            <person name="Stajich J.E."/>
            <person name="Bonito G."/>
        </authorList>
    </citation>
    <scope>NUCLEOTIDE SEQUENCE</scope>
    <source>
        <strain evidence="4">REB-010B</strain>
    </source>
</reference>